<dbReference type="Proteomes" id="UP001175228">
    <property type="component" value="Unassembled WGS sequence"/>
</dbReference>
<reference evidence="2" key="1">
    <citation type="submission" date="2023-06" db="EMBL/GenBank/DDBJ databases">
        <authorList>
            <consortium name="Lawrence Berkeley National Laboratory"/>
            <person name="Ahrendt S."/>
            <person name="Sahu N."/>
            <person name="Indic B."/>
            <person name="Wong-Bajracharya J."/>
            <person name="Merenyi Z."/>
            <person name="Ke H.-M."/>
            <person name="Monk M."/>
            <person name="Kocsube S."/>
            <person name="Drula E."/>
            <person name="Lipzen A."/>
            <person name="Balint B."/>
            <person name="Henrissat B."/>
            <person name="Andreopoulos B."/>
            <person name="Martin F.M."/>
            <person name="Harder C.B."/>
            <person name="Rigling D."/>
            <person name="Ford K.L."/>
            <person name="Foster G.D."/>
            <person name="Pangilinan J."/>
            <person name="Papanicolaou A."/>
            <person name="Barry K."/>
            <person name="LaButti K."/>
            <person name="Viragh M."/>
            <person name="Koriabine M."/>
            <person name="Yan M."/>
            <person name="Riley R."/>
            <person name="Champramary S."/>
            <person name="Plett K.L."/>
            <person name="Tsai I.J."/>
            <person name="Slot J."/>
            <person name="Sipos G."/>
            <person name="Plett J."/>
            <person name="Nagy L.G."/>
            <person name="Grigoriev I.V."/>
        </authorList>
    </citation>
    <scope>NUCLEOTIDE SEQUENCE</scope>
    <source>
        <strain evidence="2">HWK02</strain>
    </source>
</reference>
<organism evidence="2 3">
    <name type="scientific">Armillaria luteobubalina</name>
    <dbReference type="NCBI Taxonomy" id="153913"/>
    <lineage>
        <taxon>Eukaryota</taxon>
        <taxon>Fungi</taxon>
        <taxon>Dikarya</taxon>
        <taxon>Basidiomycota</taxon>
        <taxon>Agaricomycotina</taxon>
        <taxon>Agaricomycetes</taxon>
        <taxon>Agaricomycetidae</taxon>
        <taxon>Agaricales</taxon>
        <taxon>Marasmiineae</taxon>
        <taxon>Physalacriaceae</taxon>
        <taxon>Armillaria</taxon>
    </lineage>
</organism>
<dbReference type="AlphaFoldDB" id="A0AA39QHS9"/>
<feature type="region of interest" description="Disordered" evidence="1">
    <location>
        <begin position="131"/>
        <end position="157"/>
    </location>
</feature>
<proteinExistence type="predicted"/>
<evidence type="ECO:0000256" key="1">
    <source>
        <dbReference type="SAM" id="MobiDB-lite"/>
    </source>
</evidence>
<comment type="caution">
    <text evidence="2">The sequence shown here is derived from an EMBL/GenBank/DDBJ whole genome shotgun (WGS) entry which is preliminary data.</text>
</comment>
<keyword evidence="3" id="KW-1185">Reference proteome</keyword>
<protein>
    <submittedName>
        <fullName evidence="2">Uncharacterized protein</fullName>
    </submittedName>
</protein>
<evidence type="ECO:0000313" key="3">
    <source>
        <dbReference type="Proteomes" id="UP001175228"/>
    </source>
</evidence>
<gene>
    <name evidence="2" type="ORF">EDD18DRAFT_1100108</name>
</gene>
<name>A0AA39QHS9_9AGAR</name>
<dbReference type="EMBL" id="JAUEPU010000004">
    <property type="protein sequence ID" value="KAK0503197.1"/>
    <property type="molecule type" value="Genomic_DNA"/>
</dbReference>
<accession>A0AA39QHS9</accession>
<sequence length="157" mass="17087">MTLVVSSHFTSLVNGNVVGVPVYPPVRFNDKRTFQLFLSFAFPDDMQNNPLKATFQEREFQIMFTFSPEFEAATLKIPHKEYPSYGGIDGVGTAGRMPPRKQIIGFAKVRRVGIEKGTVLQAEIAKKNLHTKRGVGPTPSGLGGASTSANAMLSVKG</sequence>
<evidence type="ECO:0000313" key="2">
    <source>
        <dbReference type="EMBL" id="KAK0503197.1"/>
    </source>
</evidence>